<dbReference type="InterPro" id="IPR029058">
    <property type="entry name" value="AB_hydrolase_fold"/>
</dbReference>
<evidence type="ECO:0000256" key="3">
    <source>
        <dbReference type="ARBA" id="ARBA00022723"/>
    </source>
</evidence>
<keyword evidence="4" id="KW-0732">Signal</keyword>
<dbReference type="Pfam" id="PF07519">
    <property type="entry name" value="Tannase"/>
    <property type="match status" value="1"/>
</dbReference>
<gene>
    <name evidence="9" type="ORF">D7S86_12870</name>
</gene>
<comment type="caution">
    <text evidence="9">The sequence shown here is derived from an EMBL/GenBank/DDBJ whole genome shotgun (WGS) entry which is preliminary data.</text>
</comment>
<feature type="region of interest" description="Disordered" evidence="8">
    <location>
        <begin position="355"/>
        <end position="389"/>
    </location>
</feature>
<feature type="compositionally biased region" description="Pro residues" evidence="8">
    <location>
        <begin position="368"/>
        <end position="381"/>
    </location>
</feature>
<dbReference type="GO" id="GO:0046872">
    <property type="term" value="F:metal ion binding"/>
    <property type="evidence" value="ECO:0007669"/>
    <property type="project" value="UniProtKB-KW"/>
</dbReference>
<dbReference type="EMBL" id="RBZU01000005">
    <property type="protein sequence ID" value="RKP54566.1"/>
    <property type="molecule type" value="Genomic_DNA"/>
</dbReference>
<protein>
    <submittedName>
        <fullName evidence="9">Tannase/feruloyl esterase family alpha/beta hydrolase</fullName>
    </submittedName>
</protein>
<evidence type="ECO:0000256" key="8">
    <source>
        <dbReference type="SAM" id="MobiDB-lite"/>
    </source>
</evidence>
<keyword evidence="6" id="KW-0106">Calcium</keyword>
<keyword evidence="5 9" id="KW-0378">Hydrolase</keyword>
<dbReference type="PANTHER" id="PTHR33938:SF15">
    <property type="entry name" value="FERULOYL ESTERASE B-RELATED"/>
    <property type="match status" value="1"/>
</dbReference>
<reference evidence="9 10" key="1">
    <citation type="submission" date="2018-10" db="EMBL/GenBank/DDBJ databases">
        <title>Robbsia sp. DHC34, isolated from soil.</title>
        <authorList>
            <person name="Gao Z.-H."/>
            <person name="Qiu L.-H."/>
        </authorList>
    </citation>
    <scope>NUCLEOTIDE SEQUENCE [LARGE SCALE GENOMIC DNA]</scope>
    <source>
        <strain evidence="9 10">DHC34</strain>
    </source>
</reference>
<dbReference type="InterPro" id="IPR011118">
    <property type="entry name" value="Tannase/feruloyl_esterase"/>
</dbReference>
<keyword evidence="3" id="KW-0479">Metal-binding</keyword>
<proteinExistence type="inferred from homology"/>
<dbReference type="GO" id="GO:0052689">
    <property type="term" value="F:carboxylic ester hydrolase activity"/>
    <property type="evidence" value="ECO:0007669"/>
    <property type="project" value="UniProtKB-KW"/>
</dbReference>
<name>A0A494Y3S0_9BURK</name>
<accession>A0A494Y3S0</accession>
<dbReference type="Proteomes" id="UP000270342">
    <property type="component" value="Unassembled WGS sequence"/>
</dbReference>
<evidence type="ECO:0000256" key="5">
    <source>
        <dbReference type="ARBA" id="ARBA00022801"/>
    </source>
</evidence>
<evidence type="ECO:0000256" key="1">
    <source>
        <dbReference type="ARBA" id="ARBA00006249"/>
    </source>
</evidence>
<evidence type="ECO:0000256" key="4">
    <source>
        <dbReference type="ARBA" id="ARBA00022729"/>
    </source>
</evidence>
<keyword evidence="2" id="KW-0719">Serine esterase</keyword>
<evidence type="ECO:0000313" key="10">
    <source>
        <dbReference type="Proteomes" id="UP000270342"/>
    </source>
</evidence>
<evidence type="ECO:0000256" key="7">
    <source>
        <dbReference type="ARBA" id="ARBA00023157"/>
    </source>
</evidence>
<organism evidence="9 10">
    <name type="scientific">Pararobbsia silviterrae</name>
    <dbReference type="NCBI Taxonomy" id="1792498"/>
    <lineage>
        <taxon>Bacteria</taxon>
        <taxon>Pseudomonadati</taxon>
        <taxon>Pseudomonadota</taxon>
        <taxon>Betaproteobacteria</taxon>
        <taxon>Burkholderiales</taxon>
        <taxon>Burkholderiaceae</taxon>
        <taxon>Pararobbsia</taxon>
    </lineage>
</organism>
<keyword evidence="10" id="KW-1185">Reference proteome</keyword>
<dbReference type="AlphaFoldDB" id="A0A494Y3S0"/>
<dbReference type="SUPFAM" id="SSF53474">
    <property type="entry name" value="alpha/beta-Hydrolases"/>
    <property type="match status" value="1"/>
</dbReference>
<sequence>MSRMTHAFPAWSSIVRCLRARFAEGVAGVAYDVAHRVACRVAHRVAQGGACVAVAAAACAAGCRAPAPVPPSSSAAPSAQPAGAPASIARCTALRTHIVPPGAIGLPTQGAVVESASIVEASEPGNTNGTYCRITGAIKALATDTPDIRFEVNLPAQWNGRALQMGGGGYSGEVQRATGTVSYASGRAPLSLGYVTLGSDTGHVGNAARADFALNDEAVENFGYGHIKKTHDVAIALIRFVYGRDPQKMYYAGGSTGGREGYTAIERYPIDYDGVIANAPALNFSGVRLFGLMVGRSIYLGTDGFLPPDKQKLVHARVLAECDALDGATDGIISNVEACRAREAQTIASLRCEGGGGSAAGRAGSVPRPAPAIVPAPPPAPASASGAPADVASAAVPDLSLNDSTPAAQAVAAAAASQAGPAHRPSTGLPCLTDSQIETLTTLRDGMTLPYALAHGVQTYPGYNVLEGTDMSGMLGLGGSPVLSDPPTFAANGYLFSQGDAYFKYFVTRDAHAAGIHFNPLTPGRYAQRLVDLSATVGAMDPDISEYIVRGGKLITMQGLADEVISPNQTIAFYKTLAQRYGQSRVDSFMRLYMVPGYQHGNGVFIPIWDGLRALDEWSTHGVAPEGLVAVDTAAATHGRSRPLCRYPSYPRYTGRGDIDSAASFVCTPP</sequence>
<evidence type="ECO:0000313" key="9">
    <source>
        <dbReference type="EMBL" id="RKP54566.1"/>
    </source>
</evidence>
<keyword evidence="7" id="KW-1015">Disulfide bond</keyword>
<dbReference type="PANTHER" id="PTHR33938">
    <property type="entry name" value="FERULOYL ESTERASE B-RELATED"/>
    <property type="match status" value="1"/>
</dbReference>
<evidence type="ECO:0000256" key="6">
    <source>
        <dbReference type="ARBA" id="ARBA00022837"/>
    </source>
</evidence>
<evidence type="ECO:0000256" key="2">
    <source>
        <dbReference type="ARBA" id="ARBA00022487"/>
    </source>
</evidence>
<comment type="similarity">
    <text evidence="1">Belongs to the tannase family.</text>
</comment>